<proteinExistence type="evidence at transcript level"/>
<evidence type="ECO:0000313" key="1">
    <source>
        <dbReference type="EMBL" id="ACN69218.1"/>
    </source>
</evidence>
<dbReference type="EMBL" id="FJ210821">
    <property type="protein sequence ID" value="ACN69218.1"/>
    <property type="molecule type" value="mRNA"/>
</dbReference>
<organism evidence="1">
    <name type="scientific">Mamestra configurata</name>
    <name type="common">bertha armyworm</name>
    <dbReference type="NCBI Taxonomy" id="174822"/>
    <lineage>
        <taxon>Eukaryota</taxon>
        <taxon>Metazoa</taxon>
        <taxon>Ecdysozoa</taxon>
        <taxon>Arthropoda</taxon>
        <taxon>Hexapoda</taxon>
        <taxon>Insecta</taxon>
        <taxon>Pterygota</taxon>
        <taxon>Neoptera</taxon>
        <taxon>Endopterygota</taxon>
        <taxon>Lepidoptera</taxon>
        <taxon>Glossata</taxon>
        <taxon>Ditrysia</taxon>
        <taxon>Noctuoidea</taxon>
        <taxon>Noctuidae</taxon>
        <taxon>Noctuinae</taxon>
        <taxon>Hadenini</taxon>
        <taxon>Mamestra</taxon>
    </lineage>
</organism>
<feature type="non-terminal residue" evidence="1">
    <location>
        <position position="1"/>
    </location>
</feature>
<dbReference type="AlphaFoldDB" id="C9W8K8"/>
<keyword evidence="1" id="KW-0378">Hydrolase</keyword>
<sequence>ERVKIFAAVAGSSFANANLARHFMRLRTSEIRKMYGGPEKLEEVIFILADNMVDENLSHDFEIWVDSRNNNLDDSQLAANRALAQVRENLLWNNQYKEYVYDLIAEYTS</sequence>
<dbReference type="Gene3D" id="1.25.50.20">
    <property type="match status" value="1"/>
</dbReference>
<protein>
    <submittedName>
        <fullName evidence="1">Aminopeptidase N 2</fullName>
    </submittedName>
</protein>
<accession>C9W8K8</accession>
<dbReference type="GO" id="GO:0004177">
    <property type="term" value="F:aminopeptidase activity"/>
    <property type="evidence" value="ECO:0007669"/>
    <property type="project" value="UniProtKB-KW"/>
</dbReference>
<keyword evidence="1" id="KW-0031">Aminopeptidase</keyword>
<name>C9W8K8_9NEOP</name>
<reference evidence="1" key="1">
    <citation type="journal article" date="2010" name="Arch. Insect Biochem. Physiol.">
        <title>Characterization of the Mamestra configurata (Lepidoptera: Noctuidae) larval midgut protease complement and adaptation to feeding on artificial diet, Brassica species, and protease inhibitor.</title>
        <authorList>
            <person name="Erlandson M.A."/>
            <person name="Hegedus D.D."/>
            <person name="Baldwin D."/>
            <person name="Noakes A."/>
            <person name="Toprak U."/>
        </authorList>
    </citation>
    <scope>NUCLEOTIDE SEQUENCE</scope>
</reference>
<keyword evidence="1" id="KW-0645">Protease</keyword>